<dbReference type="EMBL" id="CP013615">
    <property type="protein sequence ID" value="AMN31343.1"/>
    <property type="molecule type" value="Genomic_DNA"/>
</dbReference>
<name>A0A140GS34_CLOPF</name>
<keyword evidence="1" id="KW-0614">Plasmid</keyword>
<evidence type="ECO:0000313" key="1">
    <source>
        <dbReference type="EMBL" id="AMN31343.1"/>
    </source>
</evidence>
<dbReference type="Proteomes" id="UP000070260">
    <property type="component" value="Plasmid pJFP838A"/>
</dbReference>
<proteinExistence type="predicted"/>
<dbReference type="AlphaFoldDB" id="A0A140GS34"/>
<accession>A0A140GS34</accession>
<protein>
    <submittedName>
        <fullName evidence="1">Uncharacterized protein</fullName>
    </submittedName>
</protein>
<geneLocation type="plasmid" evidence="1 2">
    <name>pJFP838A</name>
</geneLocation>
<sequence length="76" mass="9266">MKYRDLLKGYKTLQSKVESISKELEESKIREKLLYEENLKLKQEKRMLKKKLEDVNSYKIDDKYTDDIIRLINLKL</sequence>
<gene>
    <name evidence="1" type="ORF">JFP838_pA0427</name>
</gene>
<evidence type="ECO:0000313" key="2">
    <source>
        <dbReference type="Proteomes" id="UP000070260"/>
    </source>
</evidence>
<dbReference type="PATRIC" id="fig|1502.177.peg.3638"/>
<organism evidence="1 2">
    <name type="scientific">Clostridium perfringens</name>
    <dbReference type="NCBI Taxonomy" id="1502"/>
    <lineage>
        <taxon>Bacteria</taxon>
        <taxon>Bacillati</taxon>
        <taxon>Bacillota</taxon>
        <taxon>Clostridia</taxon>
        <taxon>Eubacteriales</taxon>
        <taxon>Clostridiaceae</taxon>
        <taxon>Clostridium</taxon>
    </lineage>
</organism>
<dbReference type="RefSeq" id="WP_162485284.1">
    <property type="nucleotide sequence ID" value="NZ_CATNZX010000001.1"/>
</dbReference>
<reference evidence="1 2" key="1">
    <citation type="journal article" date="2016" name="PLoS ONE">
        <title>Plasmid Characterization and Chromosome Analysis of Two netF+ Clostridium perfringens Isolates Associated with Foal and Canine Necrotizing Enteritis.</title>
        <authorList>
            <person name="Mehdizadeh Gohari I."/>
            <person name="Kropinski A.M."/>
            <person name="Weese S.J."/>
            <person name="Parreira V.R."/>
            <person name="Whitehead A.E."/>
            <person name="Boerlin P."/>
            <person name="Prescott J.F."/>
        </authorList>
    </citation>
    <scope>NUCLEOTIDE SEQUENCE [LARGE SCALE GENOMIC DNA]</scope>
    <source>
        <strain evidence="1 2">JP838</strain>
        <plasmid evidence="2">Plasmid pJFP838A</plasmid>
    </source>
</reference>